<comment type="subcellular location">
    <subcellularLocation>
        <location evidence="1">Cell membrane</location>
        <topology evidence="1">Multi-pass membrane protein</topology>
    </subcellularLocation>
</comment>
<feature type="transmembrane region" description="Helical" evidence="8">
    <location>
        <begin position="35"/>
        <end position="58"/>
    </location>
</feature>
<evidence type="ECO:0000256" key="8">
    <source>
        <dbReference type="SAM" id="Phobius"/>
    </source>
</evidence>
<organism evidence="9 10">
    <name type="scientific">candidate division WS6 bacterium GW2011_GWE1_34_7</name>
    <dbReference type="NCBI Taxonomy" id="1619093"/>
    <lineage>
        <taxon>Bacteria</taxon>
        <taxon>Candidatus Dojkabacteria</taxon>
    </lineage>
</organism>
<keyword evidence="3 8" id="KW-0812">Transmembrane</keyword>
<comment type="caution">
    <text evidence="9">The sequence shown here is derived from an EMBL/GenBank/DDBJ whole genome shotgun (WGS) entry which is preliminary data.</text>
</comment>
<dbReference type="AlphaFoldDB" id="A0A0G0DS20"/>
<evidence type="ECO:0000256" key="2">
    <source>
        <dbReference type="ARBA" id="ARBA00022475"/>
    </source>
</evidence>
<dbReference type="GO" id="GO:0005886">
    <property type="term" value="C:plasma membrane"/>
    <property type="evidence" value="ECO:0007669"/>
    <property type="project" value="UniProtKB-SubCell"/>
</dbReference>
<dbReference type="GO" id="GO:0015648">
    <property type="term" value="F:lipid-linked peptidoglycan transporter activity"/>
    <property type="evidence" value="ECO:0007669"/>
    <property type="project" value="TreeGrafter"/>
</dbReference>
<dbReference type="GO" id="GO:0034204">
    <property type="term" value="P:lipid translocation"/>
    <property type="evidence" value="ECO:0007669"/>
    <property type="project" value="TreeGrafter"/>
</dbReference>
<dbReference type="Pfam" id="PF03023">
    <property type="entry name" value="MurJ"/>
    <property type="match status" value="1"/>
</dbReference>
<feature type="transmembrane region" description="Helical" evidence="8">
    <location>
        <begin position="318"/>
        <end position="342"/>
    </location>
</feature>
<protein>
    <submittedName>
        <fullName evidence="9">Integral membrane protein MviN</fullName>
    </submittedName>
</protein>
<accession>A0A0G0DS20</accession>
<dbReference type="EMBL" id="LBPV01000010">
    <property type="protein sequence ID" value="KKP65840.1"/>
    <property type="molecule type" value="Genomic_DNA"/>
</dbReference>
<feature type="transmembrane region" description="Helical" evidence="8">
    <location>
        <begin position="494"/>
        <end position="516"/>
    </location>
</feature>
<name>A0A0G0DS20_9BACT</name>
<dbReference type="PRINTS" id="PR01806">
    <property type="entry name" value="VIRFACTRMVIN"/>
</dbReference>
<dbReference type="InterPro" id="IPR051050">
    <property type="entry name" value="Lipid_II_flippase_MurJ/MviN"/>
</dbReference>
<feature type="transmembrane region" description="Helical" evidence="8">
    <location>
        <begin position="458"/>
        <end position="482"/>
    </location>
</feature>
<evidence type="ECO:0000256" key="6">
    <source>
        <dbReference type="ARBA" id="ARBA00022989"/>
    </source>
</evidence>
<sequence>MFLLLLTKILGFWKLRIFAQLFGASHELDIFWAAFTIPDIIFMVVVAGSINAAIIPILTDELYDKGKRNFNKLFKHLTISFFFLTTVLILLAFLFSPQITNWVVSNDYSQKVFNIGYRIGESDYTMFLNLFRIGLLSPLFLSLSAFVTAFLQVRKQFFVTSLAPLFYNLAIVFGTYILVVYFKFDVSAIAISAVIGSIIHLLVQIPLLRKYYKENETELIDIKDVVGNTNVVKAFKLAYPRMLGVLGEQLNTIVNTFISFTLTAGTLSAYRFAYSLHLFPVNIIGSAVAQVALPDLAKYCCKGQGDNFKRVLNESIQLSLYLIFPIIGIMLVLRLPIVRLIYGTGAFDWQDTLLTAWCLALLSFSVVGQTVVQILLRAFYALKDTWKPLIAISVGIVVNLLGAYYLTNFFSHYYDWRPILEQVWVQVATANGDGVLSVLKSFLADTAHWTTTRGNSDLAVGGLALSLSLAYFVQMFIAAILLNRIKKVLSWKDTIYPALLKIVNMMIMILGMYFVFRLFDFQLDTTRTIYVIILTIVTSLYGCISYLVGSKIFSPREFEVAENFLKHMGRKFRNGSNLKP</sequence>
<keyword evidence="6 8" id="KW-1133">Transmembrane helix</keyword>
<evidence type="ECO:0000256" key="1">
    <source>
        <dbReference type="ARBA" id="ARBA00004651"/>
    </source>
</evidence>
<keyword evidence="7 8" id="KW-0472">Membrane</keyword>
<dbReference type="PANTHER" id="PTHR47019:SF1">
    <property type="entry name" value="LIPID II FLIPPASE MURJ"/>
    <property type="match status" value="1"/>
</dbReference>
<dbReference type="PANTHER" id="PTHR47019">
    <property type="entry name" value="LIPID II FLIPPASE MURJ"/>
    <property type="match status" value="1"/>
</dbReference>
<evidence type="ECO:0000256" key="3">
    <source>
        <dbReference type="ARBA" id="ARBA00022692"/>
    </source>
</evidence>
<keyword evidence="4" id="KW-0133">Cell shape</keyword>
<feature type="transmembrane region" description="Helical" evidence="8">
    <location>
        <begin position="528"/>
        <end position="548"/>
    </location>
</feature>
<keyword evidence="2" id="KW-1003">Cell membrane</keyword>
<dbReference type="Proteomes" id="UP000033866">
    <property type="component" value="Unassembled WGS sequence"/>
</dbReference>
<gene>
    <name evidence="9" type="ORF">UR61_C0010G0012</name>
</gene>
<evidence type="ECO:0000256" key="7">
    <source>
        <dbReference type="ARBA" id="ARBA00023136"/>
    </source>
</evidence>
<feature type="transmembrane region" description="Helical" evidence="8">
    <location>
        <begin position="388"/>
        <end position="407"/>
    </location>
</feature>
<dbReference type="GO" id="GO:0008360">
    <property type="term" value="P:regulation of cell shape"/>
    <property type="evidence" value="ECO:0007669"/>
    <property type="project" value="UniProtKB-KW"/>
</dbReference>
<dbReference type="InterPro" id="IPR004268">
    <property type="entry name" value="MurJ"/>
</dbReference>
<evidence type="ECO:0000313" key="10">
    <source>
        <dbReference type="Proteomes" id="UP000033866"/>
    </source>
</evidence>
<feature type="transmembrane region" description="Helical" evidence="8">
    <location>
        <begin position="354"/>
        <end position="376"/>
    </location>
</feature>
<proteinExistence type="predicted"/>
<dbReference type="GO" id="GO:0009252">
    <property type="term" value="P:peptidoglycan biosynthetic process"/>
    <property type="evidence" value="ECO:0007669"/>
    <property type="project" value="UniProtKB-KW"/>
</dbReference>
<feature type="transmembrane region" description="Helical" evidence="8">
    <location>
        <begin position="130"/>
        <end position="153"/>
    </location>
</feature>
<evidence type="ECO:0000256" key="5">
    <source>
        <dbReference type="ARBA" id="ARBA00022984"/>
    </source>
</evidence>
<reference evidence="9 10" key="1">
    <citation type="journal article" date="2015" name="Nature">
        <title>rRNA introns, odd ribosomes, and small enigmatic genomes across a large radiation of phyla.</title>
        <authorList>
            <person name="Brown C.T."/>
            <person name="Hug L.A."/>
            <person name="Thomas B.C."/>
            <person name="Sharon I."/>
            <person name="Castelle C.J."/>
            <person name="Singh A."/>
            <person name="Wilkins M.J."/>
            <person name="Williams K.H."/>
            <person name="Banfield J.F."/>
        </authorList>
    </citation>
    <scope>NUCLEOTIDE SEQUENCE [LARGE SCALE GENOMIC DNA]</scope>
</reference>
<feature type="transmembrane region" description="Helical" evidence="8">
    <location>
        <begin position="188"/>
        <end position="208"/>
    </location>
</feature>
<keyword evidence="5" id="KW-0573">Peptidoglycan synthesis</keyword>
<evidence type="ECO:0000313" key="9">
    <source>
        <dbReference type="EMBL" id="KKP65840.1"/>
    </source>
</evidence>
<feature type="transmembrane region" description="Helical" evidence="8">
    <location>
        <begin position="165"/>
        <end position="182"/>
    </location>
</feature>
<evidence type="ECO:0000256" key="4">
    <source>
        <dbReference type="ARBA" id="ARBA00022960"/>
    </source>
</evidence>
<feature type="transmembrane region" description="Helical" evidence="8">
    <location>
        <begin position="79"/>
        <end position="99"/>
    </location>
</feature>